<evidence type="ECO:0000256" key="1">
    <source>
        <dbReference type="SAM" id="Phobius"/>
    </source>
</evidence>
<dbReference type="EMBL" id="CAJNOG010000162">
    <property type="protein sequence ID" value="CAF1026962.1"/>
    <property type="molecule type" value="Genomic_DNA"/>
</dbReference>
<keyword evidence="1" id="KW-1133">Transmembrane helix</keyword>
<comment type="caution">
    <text evidence="3">The sequence shown here is derived from an EMBL/GenBank/DDBJ whole genome shotgun (WGS) entry which is preliminary data.</text>
</comment>
<accession>A0A818Y132</accession>
<evidence type="ECO:0000313" key="3">
    <source>
        <dbReference type="EMBL" id="CAF3748029.1"/>
    </source>
</evidence>
<protein>
    <submittedName>
        <fullName evidence="3">Uncharacterized protein</fullName>
    </submittedName>
</protein>
<name>A0A818Y132_9BILA</name>
<dbReference type="Gene3D" id="2.60.120.260">
    <property type="entry name" value="Galactose-binding domain-like"/>
    <property type="match status" value="1"/>
</dbReference>
<dbReference type="Proteomes" id="UP000663844">
    <property type="component" value="Unassembled WGS sequence"/>
</dbReference>
<evidence type="ECO:0000313" key="4">
    <source>
        <dbReference type="Proteomes" id="UP000663844"/>
    </source>
</evidence>
<gene>
    <name evidence="2" type="ORF">JYZ213_LOCUS17385</name>
    <name evidence="3" type="ORF">OXD698_LOCUS15286</name>
</gene>
<evidence type="ECO:0000313" key="2">
    <source>
        <dbReference type="EMBL" id="CAF1026962.1"/>
    </source>
</evidence>
<dbReference type="AlphaFoldDB" id="A0A818Y132"/>
<feature type="transmembrane region" description="Helical" evidence="1">
    <location>
        <begin position="50"/>
        <end position="73"/>
    </location>
</feature>
<organism evidence="3 4">
    <name type="scientific">Adineta steineri</name>
    <dbReference type="NCBI Taxonomy" id="433720"/>
    <lineage>
        <taxon>Eukaryota</taxon>
        <taxon>Metazoa</taxon>
        <taxon>Spiralia</taxon>
        <taxon>Gnathifera</taxon>
        <taxon>Rotifera</taxon>
        <taxon>Eurotatoria</taxon>
        <taxon>Bdelloidea</taxon>
        <taxon>Adinetida</taxon>
        <taxon>Adinetidae</taxon>
        <taxon>Adineta</taxon>
    </lineage>
</organism>
<keyword evidence="1" id="KW-0472">Membrane</keyword>
<dbReference type="Proteomes" id="UP000663845">
    <property type="component" value="Unassembled WGS sequence"/>
</dbReference>
<proteinExistence type="predicted"/>
<dbReference type="EMBL" id="CAJOAZ010001002">
    <property type="protein sequence ID" value="CAF3748029.1"/>
    <property type="molecule type" value="Genomic_DNA"/>
</dbReference>
<keyword evidence="1" id="KW-0812">Transmembrane</keyword>
<reference evidence="3" key="1">
    <citation type="submission" date="2021-02" db="EMBL/GenBank/DDBJ databases">
        <authorList>
            <person name="Nowell W R."/>
        </authorList>
    </citation>
    <scope>NUCLEOTIDE SEQUENCE</scope>
</reference>
<sequence length="321" mass="34777">MTCRQKSNWSADPVPIKRQSYSLIKRNAWADDDDNDRILGNKRNPPWHWCFRWCIVGSLLVGIGLAIVLTFWLTSKTTATETLIVETSSSGLSSSLSVSTSIVTSSTIASTERHTITTTTTTTTTTTITTTTTTTTITTTTATASTTPPTCGTFPTSPPGQILHYFPKSGSNFPLTTYTKYTSSFTANSTLATLSFIIMGEGGDGAVHYWLLDDVIVNHTNANANVLTNGGFETGDLSGWTRYCNTTANCDATNGKTTGNYAHTTTSSCYSGTYCVYDSCLDTDYLEQSFSTVPGDYYIISYYLRNGNTDSGPIAMYVTLT</sequence>